<reference evidence="1 3" key="1">
    <citation type="submission" date="2017-11" db="EMBL/GenBank/DDBJ databases">
        <title>Comparitive Functional Genomics of Dry Heat Resistant strains isolated from the Viking Spacecraft.</title>
        <authorList>
            <person name="Seuylemezian A."/>
            <person name="Cooper K."/>
            <person name="Vaishampayan P."/>
        </authorList>
    </citation>
    <scope>NUCLEOTIDE SEQUENCE [LARGE SCALE GENOMIC DNA]</scope>
    <source>
        <strain evidence="1 3">M4.6</strain>
    </source>
</reference>
<dbReference type="EMBL" id="PGVA01000080">
    <property type="protein sequence ID" value="PLR79701.1"/>
    <property type="molecule type" value="Genomic_DNA"/>
</dbReference>
<reference evidence="2 4" key="2">
    <citation type="submission" date="2017-12" db="EMBL/GenBank/DDBJ databases">
        <title>Comparative Functional Genomics of Dry Heat Resistant strains isolated from the Viking Spacecraft.</title>
        <authorList>
            <person name="Seuylemezian A."/>
            <person name="Cooper K."/>
            <person name="Vaishampayan P."/>
        </authorList>
    </citation>
    <scope>NUCLEOTIDE SEQUENCE [LARGE SCALE GENOMIC DNA]</scope>
    <source>
        <strain evidence="2 4">ATCC 29669</strain>
    </source>
</reference>
<organism evidence="1 3">
    <name type="scientific">Bacillus canaveralius</name>
    <dbReference type="NCBI Taxonomy" id="1403243"/>
    <lineage>
        <taxon>Bacteria</taxon>
        <taxon>Bacillati</taxon>
        <taxon>Bacillota</taxon>
        <taxon>Bacilli</taxon>
        <taxon>Bacillales</taxon>
        <taxon>Bacillaceae</taxon>
        <taxon>Bacillus</taxon>
    </lineage>
</organism>
<accession>A0A2N5GG43</accession>
<dbReference type="RefSeq" id="WP_101579447.1">
    <property type="nucleotide sequence ID" value="NZ_PGVA01000080.1"/>
</dbReference>
<evidence type="ECO:0000313" key="3">
    <source>
        <dbReference type="Proteomes" id="UP000234951"/>
    </source>
</evidence>
<evidence type="ECO:0000313" key="1">
    <source>
        <dbReference type="EMBL" id="PLR79701.1"/>
    </source>
</evidence>
<dbReference type="AlphaFoldDB" id="A0A2N5GG43"/>
<comment type="caution">
    <text evidence="1">The sequence shown here is derived from an EMBL/GenBank/DDBJ whole genome shotgun (WGS) entry which is preliminary data.</text>
</comment>
<dbReference type="Proteomes" id="UP000234951">
    <property type="component" value="Unassembled WGS sequence"/>
</dbReference>
<dbReference type="Proteomes" id="UP000235114">
    <property type="component" value="Unassembled WGS sequence"/>
</dbReference>
<evidence type="ECO:0000313" key="4">
    <source>
        <dbReference type="Proteomes" id="UP000235114"/>
    </source>
</evidence>
<dbReference type="EMBL" id="PGVD01000018">
    <property type="protein sequence ID" value="PLR99167.1"/>
    <property type="molecule type" value="Genomic_DNA"/>
</dbReference>
<protein>
    <submittedName>
        <fullName evidence="1">Uncharacterized protein</fullName>
    </submittedName>
</protein>
<proteinExistence type="predicted"/>
<keyword evidence="4" id="KW-1185">Reference proteome</keyword>
<name>A0A2N5GG43_9BACI</name>
<evidence type="ECO:0000313" key="2">
    <source>
        <dbReference type="EMBL" id="PLR99167.1"/>
    </source>
</evidence>
<sequence>MNIPIEISKDTYENKQKEAFSKEFNSLVKELKPKNKKVGPVLNSMILMDAYLQATKKEREEASRLDQEVQARVRARNKEFHKDL</sequence>
<gene>
    <name evidence="1" type="ORF">CU635_21650</name>
    <name evidence="2" type="ORF">CVD25_06495</name>
</gene>